<organism evidence="2 3">
    <name type="scientific">Aromatoleum evansii</name>
    <name type="common">Azoarcus evansii</name>
    <dbReference type="NCBI Taxonomy" id="59406"/>
    <lineage>
        <taxon>Bacteria</taxon>
        <taxon>Pseudomonadati</taxon>
        <taxon>Pseudomonadota</taxon>
        <taxon>Betaproteobacteria</taxon>
        <taxon>Rhodocyclales</taxon>
        <taxon>Rhodocyclaceae</taxon>
        <taxon>Aromatoleum</taxon>
    </lineage>
</organism>
<dbReference type="RefSeq" id="WP_407280565.1">
    <property type="nucleotide sequence ID" value="NZ_CP141259.1"/>
</dbReference>
<sequence>MQTLPYDYCRCMGENCARKSECLRHAAVTDMDRNTPWAGRYCREVGRESEGFIAISEEEQQK</sequence>
<keyword evidence="3" id="KW-1185">Reference proteome</keyword>
<protein>
    <submittedName>
        <fullName evidence="2">Uncharacterized protein</fullName>
    </submittedName>
</protein>
<dbReference type="EMBL" id="CP141259">
    <property type="protein sequence ID" value="WRL48248.1"/>
    <property type="molecule type" value="Genomic_DNA"/>
</dbReference>
<name>A0ABZ1AR16_AROEV</name>
<proteinExistence type="predicted"/>
<evidence type="ECO:0000313" key="1">
    <source>
        <dbReference type="EMBL" id="WRL48248.1"/>
    </source>
</evidence>
<dbReference type="Proteomes" id="UP001626593">
    <property type="component" value="Chromosome"/>
</dbReference>
<evidence type="ECO:0000313" key="2">
    <source>
        <dbReference type="EMBL" id="WRL48318.1"/>
    </source>
</evidence>
<dbReference type="EMBL" id="CP141259">
    <property type="protein sequence ID" value="WRL48318.1"/>
    <property type="molecule type" value="Genomic_DNA"/>
</dbReference>
<evidence type="ECO:0000313" key="3">
    <source>
        <dbReference type="Proteomes" id="UP001626593"/>
    </source>
</evidence>
<accession>A0ABZ1AR16</accession>
<gene>
    <name evidence="1" type="ORF">U5817_09445</name>
    <name evidence="2" type="ORF">U5817_09795</name>
</gene>
<reference evidence="2 3" key="1">
    <citation type="submission" date="2023-12" db="EMBL/GenBank/DDBJ databases">
        <title>A. evansii MAY27, complete genome.</title>
        <authorList>
            <person name="Wang Y."/>
        </authorList>
    </citation>
    <scope>NUCLEOTIDE SEQUENCE [LARGE SCALE GENOMIC DNA]</scope>
    <source>
        <strain evidence="2 3">MAY27</strain>
    </source>
</reference>